<dbReference type="AlphaFoldDB" id="A0AAE0ENU7"/>
<organism evidence="6 7">
    <name type="scientific">Cymbomonas tetramitiformis</name>
    <dbReference type="NCBI Taxonomy" id="36881"/>
    <lineage>
        <taxon>Eukaryota</taxon>
        <taxon>Viridiplantae</taxon>
        <taxon>Chlorophyta</taxon>
        <taxon>Pyramimonadophyceae</taxon>
        <taxon>Pyramimonadales</taxon>
        <taxon>Pyramimonadaceae</taxon>
        <taxon>Cymbomonas</taxon>
    </lineage>
</organism>
<evidence type="ECO:0000256" key="1">
    <source>
        <dbReference type="ARBA" id="ARBA00022630"/>
    </source>
</evidence>
<keyword evidence="4" id="KW-0503">Monooxygenase</keyword>
<keyword evidence="7" id="KW-1185">Reference proteome</keyword>
<dbReference type="GO" id="GO:0071949">
    <property type="term" value="F:FAD binding"/>
    <property type="evidence" value="ECO:0007669"/>
    <property type="project" value="InterPro"/>
</dbReference>
<keyword evidence="1" id="KW-0285">Flavoprotein</keyword>
<evidence type="ECO:0000256" key="4">
    <source>
        <dbReference type="ARBA" id="ARBA00023033"/>
    </source>
</evidence>
<dbReference type="SUPFAM" id="SSF51905">
    <property type="entry name" value="FAD/NAD(P)-binding domain"/>
    <property type="match status" value="1"/>
</dbReference>
<gene>
    <name evidence="6" type="ORF">CYMTET_54605</name>
</gene>
<dbReference type="InterPro" id="IPR002938">
    <property type="entry name" value="FAD-bd"/>
</dbReference>
<evidence type="ECO:0000313" key="6">
    <source>
        <dbReference type="EMBL" id="KAK3235176.1"/>
    </source>
</evidence>
<dbReference type="PANTHER" id="PTHR46972:SF1">
    <property type="entry name" value="FAD DEPENDENT OXIDOREDUCTASE DOMAIN-CONTAINING PROTEIN"/>
    <property type="match status" value="1"/>
</dbReference>
<dbReference type="InterPro" id="IPR036188">
    <property type="entry name" value="FAD/NAD-bd_sf"/>
</dbReference>
<protein>
    <recommendedName>
        <fullName evidence="5">FAD-binding domain-containing protein</fullName>
    </recommendedName>
</protein>
<keyword evidence="2" id="KW-0274">FAD</keyword>
<feature type="domain" description="FAD-binding" evidence="5">
    <location>
        <begin position="27"/>
        <end position="147"/>
    </location>
</feature>
<evidence type="ECO:0000256" key="3">
    <source>
        <dbReference type="ARBA" id="ARBA00023002"/>
    </source>
</evidence>
<evidence type="ECO:0000313" key="7">
    <source>
        <dbReference type="Proteomes" id="UP001190700"/>
    </source>
</evidence>
<dbReference type="PANTHER" id="PTHR46972">
    <property type="entry name" value="MONOOXYGENASE ASQM-RELATED"/>
    <property type="match status" value="1"/>
</dbReference>
<dbReference type="GO" id="GO:0004497">
    <property type="term" value="F:monooxygenase activity"/>
    <property type="evidence" value="ECO:0007669"/>
    <property type="project" value="UniProtKB-KW"/>
</dbReference>
<accession>A0AAE0ENU7</accession>
<proteinExistence type="predicted"/>
<keyword evidence="3" id="KW-0560">Oxidoreductase</keyword>
<dbReference type="Pfam" id="PF01494">
    <property type="entry name" value="FAD_binding_3"/>
    <property type="match status" value="1"/>
</dbReference>
<name>A0AAE0ENU7_9CHLO</name>
<feature type="non-terminal residue" evidence="6">
    <location>
        <position position="190"/>
    </location>
</feature>
<evidence type="ECO:0000259" key="5">
    <source>
        <dbReference type="Pfam" id="PF01494"/>
    </source>
</evidence>
<comment type="caution">
    <text evidence="6">The sequence shown here is derived from an EMBL/GenBank/DDBJ whole genome shotgun (WGS) entry which is preliminary data.</text>
</comment>
<reference evidence="6 7" key="1">
    <citation type="journal article" date="2015" name="Genome Biol. Evol.">
        <title>Comparative Genomics of a Bacterivorous Green Alga Reveals Evolutionary Causalities and Consequences of Phago-Mixotrophic Mode of Nutrition.</title>
        <authorList>
            <person name="Burns J.A."/>
            <person name="Paasch A."/>
            <person name="Narechania A."/>
            <person name="Kim E."/>
        </authorList>
    </citation>
    <scope>NUCLEOTIDE SEQUENCE [LARGE SCALE GENOMIC DNA]</scope>
    <source>
        <strain evidence="6 7">PLY_AMNH</strain>
    </source>
</reference>
<sequence length="190" mass="20327">MVKVFDKYDDVAPSLGGGFNLNGGAATLREMGLWNELLAVCNPMERVHSRTISGVTLFDISIPKILPKDLVFDGTPCAFTVMRSDLTRLLADHLPQGVVQVGSEVTGVKETAEGISAVYADGSLSEEFDLLVGCDGIRSVVRQAIQKTSSPPRYSGIRIQLGTAPLGSLSKSPSEVQQWFGNGAYALCYS</sequence>
<dbReference type="Proteomes" id="UP001190700">
    <property type="component" value="Unassembled WGS sequence"/>
</dbReference>
<dbReference type="EMBL" id="LGRX02035351">
    <property type="protein sequence ID" value="KAK3235176.1"/>
    <property type="molecule type" value="Genomic_DNA"/>
</dbReference>
<dbReference type="Gene3D" id="3.50.50.60">
    <property type="entry name" value="FAD/NAD(P)-binding domain"/>
    <property type="match status" value="1"/>
</dbReference>
<evidence type="ECO:0000256" key="2">
    <source>
        <dbReference type="ARBA" id="ARBA00022827"/>
    </source>
</evidence>